<dbReference type="PANTHER" id="PTHR11236:SF18">
    <property type="entry name" value="AMINODEOXYCHORISMATE SYNTHASE"/>
    <property type="match status" value="1"/>
</dbReference>
<evidence type="ECO:0000259" key="1">
    <source>
        <dbReference type="Pfam" id="PF00425"/>
    </source>
</evidence>
<reference evidence="2" key="1">
    <citation type="submission" date="2014-06" db="EMBL/GenBank/DDBJ databases">
        <title>Key roles for freshwater Actinobacteria revealed by deep metagenomic sequencing.</title>
        <authorList>
            <person name="Ghai R."/>
            <person name="Mizuno C.M."/>
            <person name="Picazo A."/>
            <person name="Camacho A."/>
            <person name="Rodriguez-Valera F."/>
        </authorList>
    </citation>
    <scope>NUCLEOTIDE SEQUENCE</scope>
</reference>
<sequence>MTQPAVRTHVPGWCDPERVFRAHARHCAGETRDGWADLVWLDAGPDAREGLSYVGLDVEPPLTTWHDVRAATQAPPPRVNAQLHSPEGRFALGWVGWRAYDSEACFARVNTVIEFDHARKEVTVVTCRGENSTKRARALIAEASASDDYSPVRDNSARPAPGGSWRQTDDEYLANIEACRSEIAAGNAYQLCLTNTYRVDAPFDQQSALAVYGRLRRENPSHHGAFISLNNTALLSSSPEVFLAVAPSGRVVTKPIKGTRPRGATEQDDRALRDELAHNPKERAENVMIVDLMRNDLSRVAVEGSVAVDSLLAVESYANVHQLVSTVSAQLRPECTVTDAIDACFPAGSMTGAPKISAMSILSDLEEGPRGIYSGAYGFLGEDGSAELAMVIRSLIIDGTGARIGSGGGITIDSDPEEELAEMHLKAEPLLRALGHADTPVI</sequence>
<dbReference type="EMBL" id="JNSL01000031">
    <property type="protein sequence ID" value="KGA19389.1"/>
    <property type="molecule type" value="Genomic_DNA"/>
</dbReference>
<dbReference type="GO" id="GO:0000162">
    <property type="term" value="P:L-tryptophan biosynthetic process"/>
    <property type="evidence" value="ECO:0007669"/>
    <property type="project" value="TreeGrafter"/>
</dbReference>
<evidence type="ECO:0000313" key="2">
    <source>
        <dbReference type="EMBL" id="KGA19389.1"/>
    </source>
</evidence>
<dbReference type="SUPFAM" id="SSF56322">
    <property type="entry name" value="ADC synthase"/>
    <property type="match status" value="1"/>
</dbReference>
<dbReference type="GO" id="GO:0008153">
    <property type="term" value="P:4-aminobenzoate biosynthetic process"/>
    <property type="evidence" value="ECO:0007669"/>
    <property type="project" value="TreeGrafter"/>
</dbReference>
<feature type="domain" description="Chorismate-utilising enzyme C-terminal" evidence="1">
    <location>
        <begin position="169"/>
        <end position="426"/>
    </location>
</feature>
<dbReference type="Gene3D" id="3.60.120.10">
    <property type="entry name" value="Anthranilate synthase"/>
    <property type="match status" value="1"/>
</dbReference>
<accession>A0A094QB52</accession>
<dbReference type="InterPro" id="IPR005802">
    <property type="entry name" value="ADC_synth_comp_1"/>
</dbReference>
<dbReference type="PRINTS" id="PR00095">
    <property type="entry name" value="ANTSNTHASEI"/>
</dbReference>
<organism evidence="2">
    <name type="scientific">freshwater metagenome</name>
    <dbReference type="NCBI Taxonomy" id="449393"/>
    <lineage>
        <taxon>unclassified sequences</taxon>
        <taxon>metagenomes</taxon>
        <taxon>ecological metagenomes</taxon>
    </lineage>
</organism>
<proteinExistence type="predicted"/>
<gene>
    <name evidence="2" type="ORF">GM51_6665</name>
</gene>
<dbReference type="NCBIfam" id="TIGR00553">
    <property type="entry name" value="pabB"/>
    <property type="match status" value="1"/>
</dbReference>
<dbReference type="InterPro" id="IPR015890">
    <property type="entry name" value="Chorismate_C"/>
</dbReference>
<dbReference type="GO" id="GO:0009396">
    <property type="term" value="P:folic acid-containing compound biosynthetic process"/>
    <property type="evidence" value="ECO:0007669"/>
    <property type="project" value="InterPro"/>
</dbReference>
<dbReference type="GO" id="GO:0005737">
    <property type="term" value="C:cytoplasm"/>
    <property type="evidence" value="ECO:0007669"/>
    <property type="project" value="TreeGrafter"/>
</dbReference>
<name>A0A094QB52_9ZZZZ</name>
<dbReference type="InterPro" id="IPR019999">
    <property type="entry name" value="Anth_synth_I-like"/>
</dbReference>
<dbReference type="InterPro" id="IPR005801">
    <property type="entry name" value="ADC_synthase"/>
</dbReference>
<dbReference type="GO" id="GO:0046820">
    <property type="term" value="F:4-amino-4-deoxychorismate synthase activity"/>
    <property type="evidence" value="ECO:0007669"/>
    <property type="project" value="TreeGrafter"/>
</dbReference>
<dbReference type="AlphaFoldDB" id="A0A094QB52"/>
<dbReference type="PANTHER" id="PTHR11236">
    <property type="entry name" value="AMINOBENZOATE/ANTHRANILATE SYNTHASE"/>
    <property type="match status" value="1"/>
</dbReference>
<dbReference type="Pfam" id="PF00425">
    <property type="entry name" value="Chorismate_bind"/>
    <property type="match status" value="1"/>
</dbReference>
<comment type="caution">
    <text evidence="2">The sequence shown here is derived from an EMBL/GenBank/DDBJ whole genome shotgun (WGS) entry which is preliminary data.</text>
</comment>
<protein>
    <recommendedName>
        <fullName evidence="1">Chorismate-utilising enzyme C-terminal domain-containing protein</fullName>
    </recommendedName>
</protein>